<sequence length="295" mass="32199">MRTDSTWAATGERGGTPGPAQSARDTAELLVGMPQLNSLGLSENWLLKEAGHRHWQHLAAGLGCRPGELRDAQGRRVYAAFTQVHLREARLQDVQEDQRLRWHLDGTRVGRSRHYSRHLLVGADGALARLEMLSAFVARQREGDNHSVLRVPMAIGAGTPDPGIAEEAAACAEGARAVRAGAWLERFALDAHAQPLAAQALRPCPSNDFNGAGLLYFASFQALADRAHWAWGLADGQASVRERQMVFHGNVNVGEMLELRLLARRAAGRGHWSWTQVCRGGDGRVIADIATHWAP</sequence>
<dbReference type="EMBL" id="JAXOJX010000030">
    <property type="protein sequence ID" value="MDZ5458496.1"/>
    <property type="molecule type" value="Genomic_DNA"/>
</dbReference>
<dbReference type="Gene3D" id="3.10.129.10">
    <property type="entry name" value="Hotdog Thioesterase"/>
    <property type="match status" value="1"/>
</dbReference>
<dbReference type="Proteomes" id="UP001293718">
    <property type="component" value="Unassembled WGS sequence"/>
</dbReference>
<dbReference type="NCBIfam" id="TIGR04098">
    <property type="entry name" value="LnmK_bifunc"/>
    <property type="match status" value="1"/>
</dbReference>
<proteinExistence type="predicted"/>
<evidence type="ECO:0000256" key="1">
    <source>
        <dbReference type="SAM" id="MobiDB-lite"/>
    </source>
</evidence>
<reference evidence="2 3" key="1">
    <citation type="submission" date="2023-11" db="EMBL/GenBank/DDBJ databases">
        <title>Draft genome of Azohydromonas lata strain H1 (DSM1123), a polyhydroxyalkanoate producer.</title>
        <authorList>
            <person name="Traversa D."/>
            <person name="D'Addabbo P."/>
            <person name="Pazzani C."/>
            <person name="Manzari C."/>
            <person name="Chiara M."/>
            <person name="Scrascia M."/>
        </authorList>
    </citation>
    <scope>NUCLEOTIDE SEQUENCE [LARGE SCALE GENOMIC DNA]</scope>
    <source>
        <strain evidence="2 3">H1</strain>
    </source>
</reference>
<dbReference type="InterPro" id="IPR024091">
    <property type="entry name" value="LnmK-like_bifun_acyl/decarbox"/>
</dbReference>
<gene>
    <name evidence="2" type="ORF">SM757_18110</name>
</gene>
<keyword evidence="3" id="KW-1185">Reference proteome</keyword>
<evidence type="ECO:0000313" key="3">
    <source>
        <dbReference type="Proteomes" id="UP001293718"/>
    </source>
</evidence>
<evidence type="ECO:0000313" key="2">
    <source>
        <dbReference type="EMBL" id="MDZ5458496.1"/>
    </source>
</evidence>
<comment type="caution">
    <text evidence="2">The sequence shown here is derived from an EMBL/GenBank/DDBJ whole genome shotgun (WGS) entry which is preliminary data.</text>
</comment>
<dbReference type="RefSeq" id="WP_322466564.1">
    <property type="nucleotide sequence ID" value="NZ_JAXOJX010000030.1"/>
</dbReference>
<organism evidence="2 3">
    <name type="scientific">Azohydromonas lata</name>
    <dbReference type="NCBI Taxonomy" id="45677"/>
    <lineage>
        <taxon>Bacteria</taxon>
        <taxon>Pseudomonadati</taxon>
        <taxon>Pseudomonadota</taxon>
        <taxon>Betaproteobacteria</taxon>
        <taxon>Burkholderiales</taxon>
        <taxon>Sphaerotilaceae</taxon>
        <taxon>Azohydromonas</taxon>
    </lineage>
</organism>
<name>A0ABU5IIR2_9BURK</name>
<dbReference type="NCBIfam" id="TIGR04099">
    <property type="entry name" value="biosn_Pnap_2097"/>
    <property type="match status" value="1"/>
</dbReference>
<feature type="region of interest" description="Disordered" evidence="1">
    <location>
        <begin position="1"/>
        <end position="22"/>
    </location>
</feature>
<protein>
    <submittedName>
        <fullName evidence="2">Pnap_2097 family protein</fullName>
    </submittedName>
</protein>
<accession>A0ABU5IIR2</accession>